<feature type="region of interest" description="Disordered" evidence="1">
    <location>
        <begin position="226"/>
        <end position="329"/>
    </location>
</feature>
<dbReference type="EMBL" id="LCZI01000377">
    <property type="protein sequence ID" value="KKZ66897.1"/>
    <property type="molecule type" value="Genomic_DNA"/>
</dbReference>
<comment type="caution">
    <text evidence="2">The sequence shown here is derived from an EMBL/GenBank/DDBJ whole genome shotgun (WGS) entry which is preliminary data.</text>
</comment>
<feature type="compositionally biased region" description="Basic and acidic residues" evidence="1">
    <location>
        <begin position="1"/>
        <end position="17"/>
    </location>
</feature>
<protein>
    <submittedName>
        <fullName evidence="2">Uncharacterized protein</fullName>
    </submittedName>
</protein>
<proteinExistence type="predicted"/>
<evidence type="ECO:0000313" key="3">
    <source>
        <dbReference type="Proteomes" id="UP000034164"/>
    </source>
</evidence>
<dbReference type="OrthoDB" id="5425061at2759"/>
<feature type="region of interest" description="Disordered" evidence="1">
    <location>
        <begin position="47"/>
        <end position="72"/>
    </location>
</feature>
<feature type="region of interest" description="Disordered" evidence="1">
    <location>
        <begin position="86"/>
        <end position="106"/>
    </location>
</feature>
<dbReference type="InterPro" id="IPR018555">
    <property type="entry name" value="C630.06c-like"/>
</dbReference>
<dbReference type="AlphaFoldDB" id="A0A0G2I8H2"/>
<evidence type="ECO:0000313" key="2">
    <source>
        <dbReference type="EMBL" id="KKZ66897.1"/>
    </source>
</evidence>
<dbReference type="Proteomes" id="UP000034164">
    <property type="component" value="Unassembled WGS sequence"/>
</dbReference>
<feature type="compositionally biased region" description="Basic residues" evidence="1">
    <location>
        <begin position="285"/>
        <end position="298"/>
    </location>
</feature>
<dbReference type="VEuPathDB" id="FungiDB:EMCG_07393"/>
<reference evidence="3" key="1">
    <citation type="journal article" date="2015" name="PLoS Genet.">
        <title>The dynamic genome and transcriptome of the human fungal pathogen Blastomyces and close relative Emmonsia.</title>
        <authorList>
            <person name="Munoz J.F."/>
            <person name="Gauthier G.M."/>
            <person name="Desjardins C.A."/>
            <person name="Gallo J.E."/>
            <person name="Holder J."/>
            <person name="Sullivan T.D."/>
            <person name="Marty A.J."/>
            <person name="Carmen J.C."/>
            <person name="Chen Z."/>
            <person name="Ding L."/>
            <person name="Gujja S."/>
            <person name="Magrini V."/>
            <person name="Misas E."/>
            <person name="Mitreva M."/>
            <person name="Priest M."/>
            <person name="Saif S."/>
            <person name="Whiston E.A."/>
            <person name="Young S."/>
            <person name="Zeng Q."/>
            <person name="Goldman W.E."/>
            <person name="Mardis E.R."/>
            <person name="Taylor J.W."/>
            <person name="McEwen J.G."/>
            <person name="Clay O.K."/>
            <person name="Klein B.S."/>
            <person name="Cuomo C.A."/>
        </authorList>
    </citation>
    <scope>NUCLEOTIDE SEQUENCE [LARGE SCALE GENOMIC DNA]</scope>
    <source>
        <strain evidence="3">UAMH 3008</strain>
    </source>
</reference>
<accession>A0A0G2I8H2</accession>
<feature type="region of interest" description="Disordered" evidence="1">
    <location>
        <begin position="1"/>
        <end position="32"/>
    </location>
</feature>
<gene>
    <name evidence="2" type="ORF">EMCG_07393</name>
</gene>
<organism evidence="2 3">
    <name type="scientific">[Emmonsia] crescens</name>
    <dbReference type="NCBI Taxonomy" id="73230"/>
    <lineage>
        <taxon>Eukaryota</taxon>
        <taxon>Fungi</taxon>
        <taxon>Dikarya</taxon>
        <taxon>Ascomycota</taxon>
        <taxon>Pezizomycotina</taxon>
        <taxon>Eurotiomycetes</taxon>
        <taxon>Eurotiomycetidae</taxon>
        <taxon>Onygenales</taxon>
        <taxon>Ajellomycetaceae</taxon>
        <taxon>Emergomyces</taxon>
    </lineage>
</organism>
<sequence>MFELPDAKRVRREDLQPRRSSRSPSPAESTAATYAANALRTIFSSVESYTPPNLQPAHPSPDLEHIQDEEEEREFEFRLFRAPSVPTQKDVTGHDKGSKGRNVGEYGEGVHMHTDAPEQMDAKNAGIQKFRIRLRSPTPTINDGDGGFVVPFRGWEYYCSDPEWARRKVAGGGIGHRSIELDTRQKERFIDAAVCGETILEGAKNDLWPGCHLPWRVIHLRTISSKNKPKESPDPSQTASVTLVNPLAATEVPKSRKKPGKKRRIVLRQRLAAARTAEEADREKRTRRNREKKMKKRQREKEKKAALREGGSGQGKSEGGDATDNDMSD</sequence>
<feature type="compositionally biased region" description="Polar residues" evidence="1">
    <location>
        <begin position="234"/>
        <end position="243"/>
    </location>
</feature>
<feature type="compositionally biased region" description="Basic residues" evidence="1">
    <location>
        <begin position="255"/>
        <end position="267"/>
    </location>
</feature>
<feature type="compositionally biased region" description="Low complexity" evidence="1">
    <location>
        <begin position="22"/>
        <end position="32"/>
    </location>
</feature>
<evidence type="ECO:0000256" key="1">
    <source>
        <dbReference type="SAM" id="MobiDB-lite"/>
    </source>
</evidence>
<dbReference type="Pfam" id="PF09428">
    <property type="entry name" value="DUF2011"/>
    <property type="match status" value="1"/>
</dbReference>
<name>A0A0G2I8H2_9EURO</name>